<proteinExistence type="predicted"/>
<evidence type="ECO:0000313" key="1">
    <source>
        <dbReference type="EMBL" id="XCO76531.1"/>
    </source>
</evidence>
<protein>
    <recommendedName>
        <fullName evidence="2">XRE family transcriptional regulator</fullName>
    </recommendedName>
</protein>
<evidence type="ECO:0008006" key="2">
    <source>
        <dbReference type="Google" id="ProtNLM"/>
    </source>
</evidence>
<dbReference type="RefSeq" id="WP_363799856.1">
    <property type="nucleotide sequence ID" value="NZ_CP159925.1"/>
</dbReference>
<dbReference type="EMBL" id="CP159925">
    <property type="protein sequence ID" value="XCO76531.1"/>
    <property type="molecule type" value="Genomic_DNA"/>
</dbReference>
<dbReference type="AlphaFoldDB" id="A0AAU8MX11"/>
<sequence>MGSIKHIMSMQLCKLMYADGMKRHKDPLVLAAEVRVRLAERNLTTSSSIARAFDLGQSQVYRNLFGRPKTVSKTLTMLCKHANVDAYEGVVDPSQSQVLMQALATIWDGSESHARKLANLLFAHQRAHV</sequence>
<name>A0AAU8MX11_9GAMM</name>
<reference evidence="1" key="1">
    <citation type="submission" date="2024-06" db="EMBL/GenBank/DDBJ databases">
        <authorList>
            <person name="Li S."/>
        </authorList>
    </citation>
    <scope>NUCLEOTIDE SEQUENCE</scope>
    <source>
        <strain evidence="1">SR10</strain>
    </source>
</reference>
<gene>
    <name evidence="1" type="ORF">ABU614_07025</name>
</gene>
<accession>A0AAU8MX11</accession>
<organism evidence="1">
    <name type="scientific">Lysobacter firmicutimachus</name>
    <dbReference type="NCBI Taxonomy" id="1792846"/>
    <lineage>
        <taxon>Bacteria</taxon>
        <taxon>Pseudomonadati</taxon>
        <taxon>Pseudomonadota</taxon>
        <taxon>Gammaproteobacteria</taxon>
        <taxon>Lysobacterales</taxon>
        <taxon>Lysobacteraceae</taxon>
        <taxon>Lysobacter</taxon>
    </lineage>
</organism>